<dbReference type="SUPFAM" id="SSF140459">
    <property type="entry name" value="PE/PPE dimer-like"/>
    <property type="match status" value="1"/>
</dbReference>
<dbReference type="Gene3D" id="1.20.1260.20">
    <property type="entry name" value="PPE superfamily"/>
    <property type="match status" value="1"/>
</dbReference>
<dbReference type="PANTHER" id="PTHR46766:SF1">
    <property type="entry name" value="GLUTAMINE-RICH PROTEIN 2"/>
    <property type="match status" value="1"/>
</dbReference>
<accession>A0A1A3NV35</accession>
<dbReference type="InterPro" id="IPR022171">
    <property type="entry name" value="PPE_C"/>
</dbReference>
<dbReference type="Pfam" id="PF12484">
    <property type="entry name" value="PPE-SVP"/>
    <property type="match status" value="1"/>
</dbReference>
<evidence type="ECO:0000259" key="3">
    <source>
        <dbReference type="Pfam" id="PF12484"/>
    </source>
</evidence>
<evidence type="ECO:0000256" key="1">
    <source>
        <dbReference type="ARBA" id="ARBA00010652"/>
    </source>
</evidence>
<gene>
    <name evidence="4" type="ORF">A5635_00940</name>
</gene>
<reference evidence="4 5" key="1">
    <citation type="submission" date="2016-06" db="EMBL/GenBank/DDBJ databases">
        <authorList>
            <person name="Kjaerup R.B."/>
            <person name="Dalgaard T.S."/>
            <person name="Juul-Madsen H.R."/>
        </authorList>
    </citation>
    <scope>NUCLEOTIDE SEQUENCE [LARGE SCALE GENOMIC DNA]</scope>
    <source>
        <strain evidence="4 5">1245335.1</strain>
    </source>
</reference>
<dbReference type="RefSeq" id="WP_065034558.1">
    <property type="nucleotide sequence ID" value="NZ_LZLR01000057.1"/>
</dbReference>
<dbReference type="InterPro" id="IPR000030">
    <property type="entry name" value="PPE_dom"/>
</dbReference>
<feature type="domain" description="PPE family C-terminal" evidence="3">
    <location>
        <begin position="316"/>
        <end position="397"/>
    </location>
</feature>
<dbReference type="Pfam" id="PF00823">
    <property type="entry name" value="PPE"/>
    <property type="match status" value="1"/>
</dbReference>
<protein>
    <recommendedName>
        <fullName evidence="6">PPE family protein</fullName>
    </recommendedName>
</protein>
<evidence type="ECO:0008006" key="6">
    <source>
        <dbReference type="Google" id="ProtNLM"/>
    </source>
</evidence>
<comment type="caution">
    <text evidence="4">The sequence shown here is derived from an EMBL/GenBank/DDBJ whole genome shotgun (WGS) entry which is preliminary data.</text>
</comment>
<comment type="similarity">
    <text evidence="1">Belongs to the mycobacterial PPE family.</text>
</comment>
<sequence length="401" mass="39908">MVDYGMLPPEINSGRIYTGPGAGPLLAAAAAWGGVAGDFESAAAGHRSVIGELTSGPWLGPASESLLSAVTPFIAWLDNSAEEAGQAASQAFAAAAAYEAAFAASIPPPVIAANRALLAALVATNFLGQNTAAIAATEALYLEFWAEDAAAMYNYAGSSAAATELDELPQPAEVVNPGGAADQAAAVAKSAGEAVQTQLNSIQAQLMPRLGDVLQTLSSPLNGQGTAIDQWLMANTPFDDLVPLYNKYISPYMNSVAFMFQDTLFVGDETAGFAKLGSFANDLAPTLQAAGQAAQAAGQAAASAGANLGNSLGGVAAGLGKAVPLGSGLSVPASWTSATGSAGSGVTTIGNATTASVAAEGAASNVPMPPPFGQFVNAGGGRKTPAYGHRLTFMTRPPAAG</sequence>
<organism evidence="4 5">
    <name type="scientific">Mycobacterium asiaticum</name>
    <dbReference type="NCBI Taxonomy" id="1790"/>
    <lineage>
        <taxon>Bacteria</taxon>
        <taxon>Bacillati</taxon>
        <taxon>Actinomycetota</taxon>
        <taxon>Actinomycetes</taxon>
        <taxon>Mycobacteriales</taxon>
        <taxon>Mycobacteriaceae</taxon>
        <taxon>Mycobacterium</taxon>
    </lineage>
</organism>
<dbReference type="PANTHER" id="PTHR46766">
    <property type="entry name" value="GLUTAMINE-RICH PROTEIN 2"/>
    <property type="match status" value="1"/>
</dbReference>
<dbReference type="GO" id="GO:0052572">
    <property type="term" value="P:response to host immune response"/>
    <property type="evidence" value="ECO:0007669"/>
    <property type="project" value="TreeGrafter"/>
</dbReference>
<dbReference type="Proteomes" id="UP000093819">
    <property type="component" value="Unassembled WGS sequence"/>
</dbReference>
<name>A0A1A3NV35_MYCAS</name>
<evidence type="ECO:0000259" key="2">
    <source>
        <dbReference type="Pfam" id="PF00823"/>
    </source>
</evidence>
<dbReference type="EMBL" id="LZLR01000057">
    <property type="protein sequence ID" value="OBK24889.1"/>
    <property type="molecule type" value="Genomic_DNA"/>
</dbReference>
<evidence type="ECO:0000313" key="5">
    <source>
        <dbReference type="Proteomes" id="UP000093819"/>
    </source>
</evidence>
<dbReference type="InterPro" id="IPR038332">
    <property type="entry name" value="PPE_sf"/>
</dbReference>
<dbReference type="AlphaFoldDB" id="A0A1A3NV35"/>
<feature type="domain" description="PPE" evidence="2">
    <location>
        <begin position="3"/>
        <end position="165"/>
    </location>
</feature>
<evidence type="ECO:0000313" key="4">
    <source>
        <dbReference type="EMBL" id="OBK24889.1"/>
    </source>
</evidence>
<proteinExistence type="inferred from homology"/>